<dbReference type="SMART" id="SM00220">
    <property type="entry name" value="S_TKc"/>
    <property type="match status" value="1"/>
</dbReference>
<dbReference type="InterPro" id="IPR000719">
    <property type="entry name" value="Prot_kinase_dom"/>
</dbReference>
<dbReference type="OrthoDB" id="312082at2759"/>
<dbReference type="PANTHER" id="PTHR11909">
    <property type="entry name" value="CASEIN KINASE-RELATED"/>
    <property type="match status" value="1"/>
</dbReference>
<accession>A0A8S1N3K6</accession>
<protein>
    <recommendedName>
        <fullName evidence="2">Casein kinase I</fullName>
        <ecNumber evidence="1">2.7.11.1</ecNumber>
    </recommendedName>
</protein>
<proteinExistence type="predicted"/>
<evidence type="ECO:0000313" key="4">
    <source>
        <dbReference type="EMBL" id="CAD8087428.1"/>
    </source>
</evidence>
<dbReference type="InterPro" id="IPR050235">
    <property type="entry name" value="CK1_Ser-Thr_kinase"/>
</dbReference>
<reference evidence="4" key="1">
    <citation type="submission" date="2021-01" db="EMBL/GenBank/DDBJ databases">
        <authorList>
            <consortium name="Genoscope - CEA"/>
            <person name="William W."/>
        </authorList>
    </citation>
    <scope>NUCLEOTIDE SEQUENCE</scope>
</reference>
<evidence type="ECO:0000256" key="1">
    <source>
        <dbReference type="ARBA" id="ARBA00012513"/>
    </source>
</evidence>
<comment type="caution">
    <text evidence="4">The sequence shown here is derived from an EMBL/GenBank/DDBJ whole genome shotgun (WGS) entry which is preliminary data.</text>
</comment>
<dbReference type="PROSITE" id="PS00108">
    <property type="entry name" value="PROTEIN_KINASE_ST"/>
    <property type="match status" value="1"/>
</dbReference>
<evidence type="ECO:0000313" key="5">
    <source>
        <dbReference type="Proteomes" id="UP000692954"/>
    </source>
</evidence>
<dbReference type="GO" id="GO:0005524">
    <property type="term" value="F:ATP binding"/>
    <property type="evidence" value="ECO:0007669"/>
    <property type="project" value="InterPro"/>
</dbReference>
<feature type="domain" description="Protein kinase" evidence="3">
    <location>
        <begin position="15"/>
        <end position="230"/>
    </location>
</feature>
<dbReference type="EC" id="2.7.11.1" evidence="1"/>
<dbReference type="GO" id="GO:0004674">
    <property type="term" value="F:protein serine/threonine kinase activity"/>
    <property type="evidence" value="ECO:0007669"/>
    <property type="project" value="UniProtKB-EC"/>
</dbReference>
<dbReference type="PROSITE" id="PS50011">
    <property type="entry name" value="PROTEIN_KINASE_DOM"/>
    <property type="match status" value="1"/>
</dbReference>
<name>A0A8S1N3K6_9CILI</name>
<gene>
    <name evidence="4" type="ORF">PSON_ATCC_30995.1.T0510176</name>
</gene>
<sequence>MNSPSSPNRVINNQFRLRKKLSAGSYGVVFEAEDIVKNQMVAVKIEKKEKNSTLDREIHILTRLQGTQGVPKLIWSGTDNNSNVLVQQLLSKDIGAYLKEYKKFSLKTVLIITDYLLQVIRRIHNKSVVHRDLKPENIMYHSKQIYIVDYGISKLYRDNNLKHVPFKDGRSFVGTTRYASIAAHKGYEIGRKDDLESIIYIDILLLKGLKIFAMVKHVRLKQQGTLKISW</sequence>
<dbReference type="InterPro" id="IPR008271">
    <property type="entry name" value="Ser/Thr_kinase_AS"/>
</dbReference>
<evidence type="ECO:0000256" key="2">
    <source>
        <dbReference type="ARBA" id="ARBA00023860"/>
    </source>
</evidence>
<dbReference type="Pfam" id="PF00069">
    <property type="entry name" value="Pkinase"/>
    <property type="match status" value="1"/>
</dbReference>
<dbReference type="EMBL" id="CAJJDN010000051">
    <property type="protein sequence ID" value="CAD8087428.1"/>
    <property type="molecule type" value="Genomic_DNA"/>
</dbReference>
<keyword evidence="5" id="KW-1185">Reference proteome</keyword>
<organism evidence="4 5">
    <name type="scientific">Paramecium sonneborni</name>
    <dbReference type="NCBI Taxonomy" id="65129"/>
    <lineage>
        <taxon>Eukaryota</taxon>
        <taxon>Sar</taxon>
        <taxon>Alveolata</taxon>
        <taxon>Ciliophora</taxon>
        <taxon>Intramacronucleata</taxon>
        <taxon>Oligohymenophorea</taxon>
        <taxon>Peniculida</taxon>
        <taxon>Parameciidae</taxon>
        <taxon>Paramecium</taxon>
    </lineage>
</organism>
<dbReference type="Proteomes" id="UP000692954">
    <property type="component" value="Unassembled WGS sequence"/>
</dbReference>
<evidence type="ECO:0000259" key="3">
    <source>
        <dbReference type="PROSITE" id="PS50011"/>
    </source>
</evidence>
<dbReference type="AlphaFoldDB" id="A0A8S1N3K6"/>